<keyword evidence="1" id="KW-0732">Signal</keyword>
<evidence type="ECO:0000256" key="1">
    <source>
        <dbReference type="SAM" id="SignalP"/>
    </source>
</evidence>
<proteinExistence type="predicted"/>
<feature type="signal peptide" evidence="1">
    <location>
        <begin position="1"/>
        <end position="21"/>
    </location>
</feature>
<accession>A0A1J1HTW9</accession>
<evidence type="ECO:0000313" key="2">
    <source>
        <dbReference type="EMBL" id="CRK91519.1"/>
    </source>
</evidence>
<protein>
    <submittedName>
        <fullName evidence="2">CLUMA_CG005180, isoform A</fullName>
    </submittedName>
</protein>
<name>A0A1J1HTW9_9DIPT</name>
<dbReference type="AlphaFoldDB" id="A0A1J1HTW9"/>
<reference evidence="2 3" key="1">
    <citation type="submission" date="2015-04" db="EMBL/GenBank/DDBJ databases">
        <authorList>
            <person name="Syromyatnikov M.Y."/>
            <person name="Popov V.N."/>
        </authorList>
    </citation>
    <scope>NUCLEOTIDE SEQUENCE [LARGE SCALE GENOMIC DNA]</scope>
</reference>
<organism evidence="2 3">
    <name type="scientific">Clunio marinus</name>
    <dbReference type="NCBI Taxonomy" id="568069"/>
    <lineage>
        <taxon>Eukaryota</taxon>
        <taxon>Metazoa</taxon>
        <taxon>Ecdysozoa</taxon>
        <taxon>Arthropoda</taxon>
        <taxon>Hexapoda</taxon>
        <taxon>Insecta</taxon>
        <taxon>Pterygota</taxon>
        <taxon>Neoptera</taxon>
        <taxon>Endopterygota</taxon>
        <taxon>Diptera</taxon>
        <taxon>Nematocera</taxon>
        <taxon>Chironomoidea</taxon>
        <taxon>Chironomidae</taxon>
        <taxon>Clunio</taxon>
    </lineage>
</organism>
<dbReference type="Proteomes" id="UP000183832">
    <property type="component" value="Unassembled WGS sequence"/>
</dbReference>
<sequence length="146" mass="16516">MFVTSFIGLLTFGLVFNHAATNLITKSSEDENSDRHKHKKHSFVSQRDLQPILLALPPSLHGSCKRLRRTRKCGNGHLQIIVLMKNIFSVYTIRGGNGEEWHEKCFVYENSKLYLLEFSICGASGKVLGRKTDTEICHVVDVKSII</sequence>
<gene>
    <name evidence="2" type="ORF">CLUMA_CG005180</name>
</gene>
<keyword evidence="3" id="KW-1185">Reference proteome</keyword>
<dbReference type="EMBL" id="CVRI01000021">
    <property type="protein sequence ID" value="CRK91519.1"/>
    <property type="molecule type" value="Genomic_DNA"/>
</dbReference>
<evidence type="ECO:0000313" key="3">
    <source>
        <dbReference type="Proteomes" id="UP000183832"/>
    </source>
</evidence>
<feature type="chain" id="PRO_5013312149" evidence="1">
    <location>
        <begin position="22"/>
        <end position="146"/>
    </location>
</feature>